<dbReference type="KEGG" id="ahal:FTX54_016685"/>
<dbReference type="AlphaFoldDB" id="A0AAJ8LWD7"/>
<dbReference type="InterPro" id="IPR050766">
    <property type="entry name" value="Bact_Lucif_Oxidored"/>
</dbReference>
<dbReference type="EC" id="1.-.-.-" evidence="3"/>
<gene>
    <name evidence="3" type="ORF">FTX54_016685</name>
</gene>
<dbReference type="Gene3D" id="3.20.20.30">
    <property type="entry name" value="Luciferase-like domain"/>
    <property type="match status" value="1"/>
</dbReference>
<dbReference type="Pfam" id="PF00296">
    <property type="entry name" value="Bac_luciferase"/>
    <property type="match status" value="1"/>
</dbReference>
<dbReference type="GO" id="GO:0005829">
    <property type="term" value="C:cytosol"/>
    <property type="evidence" value="ECO:0007669"/>
    <property type="project" value="TreeGrafter"/>
</dbReference>
<evidence type="ECO:0000313" key="4">
    <source>
        <dbReference type="Proteomes" id="UP000321816"/>
    </source>
</evidence>
<dbReference type="SUPFAM" id="SSF51679">
    <property type="entry name" value="Bacterial luciferase-like"/>
    <property type="match status" value="1"/>
</dbReference>
<dbReference type="GO" id="GO:0016705">
    <property type="term" value="F:oxidoreductase activity, acting on paired donors, with incorporation or reduction of molecular oxygen"/>
    <property type="evidence" value="ECO:0007669"/>
    <property type="project" value="InterPro"/>
</dbReference>
<dbReference type="EMBL" id="CP144914">
    <property type="protein sequence ID" value="WWD80001.1"/>
    <property type="molecule type" value="Genomic_DNA"/>
</dbReference>
<dbReference type="PANTHER" id="PTHR30137:SF19">
    <property type="entry name" value="LUCIFERASE-LIKE MONOOXYGENASE"/>
    <property type="match status" value="1"/>
</dbReference>
<dbReference type="CDD" id="cd00347">
    <property type="entry name" value="Flavin_utilizing_monoxygenases"/>
    <property type="match status" value="2"/>
</dbReference>
<protein>
    <submittedName>
        <fullName evidence="3">LLM class flavin-dependent oxidoreductase</fullName>
        <ecNumber evidence="3">1.-.-.-</ecNumber>
    </submittedName>
</protein>
<proteinExistence type="predicted"/>
<reference evidence="3 4" key="1">
    <citation type="submission" date="2024-01" db="EMBL/GenBank/DDBJ databases">
        <title>Complete Genome Sequence of Alkalicoccus halolimnae BZ-SZ-XJ29T, a Moderately Halophilic Bacterium Isolated from a Salt Lake.</title>
        <authorList>
            <person name="Zhao B."/>
        </authorList>
    </citation>
    <scope>NUCLEOTIDE SEQUENCE [LARGE SCALE GENOMIC DNA]</scope>
    <source>
        <strain evidence="3 4">BZ-SZ-XJ29</strain>
    </source>
</reference>
<sequence length="331" mass="36560">MVKIGILDQVPLQEGISVPEAVQHTIELVKKAEVWGYNRYWFAEHHGTNGLLSAAPELWIGRAGAETSTIILGAGGILLPQYSPLKTAETFSTLAAFYPGRIELGVGRSPGGSERTRQALTDGAEKNFQAFPQQLDDTAGFLHDSLSLKHPYRIVKKTPRQAPIPPMWLLGLSPESGKLAGERGMGLVFGYFINPDRAEETIASYRESCAEAGFEPRIIICIFAVCAETEEEAERLAVIQDHWLAGVPKGNTIVPSPESIAEKRVSDEEKARMHHERRRVIAGSPEKIKKELKKLQRLFGTDEFLLINNTHGPKARESSFKLIAEAVLEDK</sequence>
<evidence type="ECO:0000259" key="2">
    <source>
        <dbReference type="Pfam" id="PF00296"/>
    </source>
</evidence>
<organism evidence="3 4">
    <name type="scientific">Alkalicoccus halolimnae</name>
    <dbReference type="NCBI Taxonomy" id="1667239"/>
    <lineage>
        <taxon>Bacteria</taxon>
        <taxon>Bacillati</taxon>
        <taxon>Bacillota</taxon>
        <taxon>Bacilli</taxon>
        <taxon>Bacillales</taxon>
        <taxon>Bacillaceae</taxon>
        <taxon>Alkalicoccus</taxon>
    </lineage>
</organism>
<dbReference type="Proteomes" id="UP000321816">
    <property type="component" value="Chromosome"/>
</dbReference>
<comment type="similarity">
    <text evidence="1">To bacterial alkanal monooxygenase alpha and beta chains.</text>
</comment>
<name>A0AAJ8LWD7_9BACI</name>
<feature type="domain" description="Luciferase-like" evidence="2">
    <location>
        <begin position="3"/>
        <end position="299"/>
    </location>
</feature>
<keyword evidence="4" id="KW-1185">Reference proteome</keyword>
<dbReference type="InterPro" id="IPR036661">
    <property type="entry name" value="Luciferase-like_sf"/>
</dbReference>
<keyword evidence="3" id="KW-0560">Oxidoreductase</keyword>
<evidence type="ECO:0000256" key="1">
    <source>
        <dbReference type="ARBA" id="ARBA00007789"/>
    </source>
</evidence>
<dbReference type="RefSeq" id="WP_338485171.1">
    <property type="nucleotide sequence ID" value="NZ_CP144914.1"/>
</dbReference>
<dbReference type="PANTHER" id="PTHR30137">
    <property type="entry name" value="LUCIFERASE-LIKE MONOOXYGENASE"/>
    <property type="match status" value="1"/>
</dbReference>
<dbReference type="InterPro" id="IPR019949">
    <property type="entry name" value="CmoO-like"/>
</dbReference>
<dbReference type="NCBIfam" id="TIGR03558">
    <property type="entry name" value="oxido_grp_1"/>
    <property type="match status" value="1"/>
</dbReference>
<evidence type="ECO:0000313" key="3">
    <source>
        <dbReference type="EMBL" id="WWD80001.1"/>
    </source>
</evidence>
<dbReference type="InterPro" id="IPR011251">
    <property type="entry name" value="Luciferase-like_dom"/>
</dbReference>
<accession>A0AAJ8LWD7</accession>